<keyword evidence="7" id="KW-0472">Membrane</keyword>
<sequence>MHVRWKPSRAVPVAALALIIIIAFLHSRLSNGNVSARAVNPSSPSTTPTVSGARGRRPVRLEDVFIAVKSTRHFHQKRLQLLLDTWISKTKEHVTLSYGLFENKMNSVRLNGGFSTDSDPSR</sequence>
<proteinExistence type="predicted"/>
<comment type="caution">
    <text evidence="10">The sequence shown here is derived from an EMBL/GenBank/DDBJ whole genome shotgun (WGS) entry which is preliminary data.</text>
</comment>
<feature type="region of interest" description="Disordered" evidence="8">
    <location>
        <begin position="35"/>
        <end position="54"/>
    </location>
</feature>
<feature type="domain" description="Fringe-like glycosyltransferase" evidence="9">
    <location>
        <begin position="58"/>
        <end position="93"/>
    </location>
</feature>
<evidence type="ECO:0000256" key="5">
    <source>
        <dbReference type="ARBA" id="ARBA00022968"/>
    </source>
</evidence>
<keyword evidence="6" id="KW-1133">Transmembrane helix</keyword>
<keyword evidence="4" id="KW-0812">Transmembrane</keyword>
<accession>A0A556VUJ0</accession>
<evidence type="ECO:0000313" key="11">
    <source>
        <dbReference type="Proteomes" id="UP000319801"/>
    </source>
</evidence>
<organism evidence="10 11">
    <name type="scientific">Bagarius yarrelli</name>
    <name type="common">Goonch</name>
    <name type="synonym">Bagrus yarrelli</name>
    <dbReference type="NCBI Taxonomy" id="175774"/>
    <lineage>
        <taxon>Eukaryota</taxon>
        <taxon>Metazoa</taxon>
        <taxon>Chordata</taxon>
        <taxon>Craniata</taxon>
        <taxon>Vertebrata</taxon>
        <taxon>Euteleostomi</taxon>
        <taxon>Actinopterygii</taxon>
        <taxon>Neopterygii</taxon>
        <taxon>Teleostei</taxon>
        <taxon>Ostariophysi</taxon>
        <taxon>Siluriformes</taxon>
        <taxon>Sisoridae</taxon>
        <taxon>Sisorinae</taxon>
        <taxon>Bagarius</taxon>
    </lineage>
</organism>
<dbReference type="Pfam" id="PF02434">
    <property type="entry name" value="Fringe"/>
    <property type="match status" value="1"/>
</dbReference>
<protein>
    <submittedName>
        <fullName evidence="10">Beta-1,3-N-acetylglucosaminyltransferase manic fringe</fullName>
    </submittedName>
</protein>
<dbReference type="OrthoDB" id="8946022at2759"/>
<dbReference type="Gene3D" id="3.90.550.50">
    <property type="match status" value="1"/>
</dbReference>
<evidence type="ECO:0000256" key="1">
    <source>
        <dbReference type="ARBA" id="ARBA00004606"/>
    </source>
</evidence>
<dbReference type="GO" id="GO:0016757">
    <property type="term" value="F:glycosyltransferase activity"/>
    <property type="evidence" value="ECO:0007669"/>
    <property type="project" value="UniProtKB-KW"/>
</dbReference>
<evidence type="ECO:0000256" key="7">
    <source>
        <dbReference type="ARBA" id="ARBA00023136"/>
    </source>
</evidence>
<dbReference type="Proteomes" id="UP000319801">
    <property type="component" value="Unassembled WGS sequence"/>
</dbReference>
<evidence type="ECO:0000256" key="6">
    <source>
        <dbReference type="ARBA" id="ARBA00022989"/>
    </source>
</evidence>
<dbReference type="GO" id="GO:0016020">
    <property type="term" value="C:membrane"/>
    <property type="evidence" value="ECO:0007669"/>
    <property type="project" value="UniProtKB-SubCell"/>
</dbReference>
<dbReference type="AlphaFoldDB" id="A0A556VUJ0"/>
<evidence type="ECO:0000256" key="8">
    <source>
        <dbReference type="SAM" id="MobiDB-lite"/>
    </source>
</evidence>
<gene>
    <name evidence="10" type="ORF">Baya_15963</name>
</gene>
<name>A0A556VUJ0_BAGYA</name>
<reference evidence="10 11" key="1">
    <citation type="journal article" date="2019" name="Genome Biol. Evol.">
        <title>Whole-Genome Sequencing of the Giant Devil Catfish, Bagarius yarrelli.</title>
        <authorList>
            <person name="Jiang W."/>
            <person name="Lv Y."/>
            <person name="Cheng L."/>
            <person name="Yang K."/>
            <person name="Chao B."/>
            <person name="Wang X."/>
            <person name="Li Y."/>
            <person name="Pan X."/>
            <person name="You X."/>
            <person name="Zhang Y."/>
            <person name="Yang J."/>
            <person name="Li J."/>
            <person name="Zhang X."/>
            <person name="Liu S."/>
            <person name="Sun C."/>
            <person name="Yang J."/>
            <person name="Shi Q."/>
        </authorList>
    </citation>
    <scope>NUCLEOTIDE SEQUENCE [LARGE SCALE GENOMIC DNA]</scope>
    <source>
        <strain evidence="10">JWS20170419001</strain>
        <tissue evidence="10">Muscle</tissue>
    </source>
</reference>
<evidence type="ECO:0000259" key="9">
    <source>
        <dbReference type="Pfam" id="PF02434"/>
    </source>
</evidence>
<keyword evidence="5" id="KW-0735">Signal-anchor</keyword>
<evidence type="ECO:0000256" key="3">
    <source>
        <dbReference type="ARBA" id="ARBA00022679"/>
    </source>
</evidence>
<evidence type="ECO:0000256" key="2">
    <source>
        <dbReference type="ARBA" id="ARBA00022676"/>
    </source>
</evidence>
<evidence type="ECO:0000256" key="4">
    <source>
        <dbReference type="ARBA" id="ARBA00022692"/>
    </source>
</evidence>
<dbReference type="EMBL" id="VCAZ01000269">
    <property type="protein sequence ID" value="TTR03974.1"/>
    <property type="molecule type" value="Genomic_DNA"/>
</dbReference>
<evidence type="ECO:0000313" key="10">
    <source>
        <dbReference type="EMBL" id="TTR03974.1"/>
    </source>
</evidence>
<keyword evidence="2 10" id="KW-0328">Glycosyltransferase</keyword>
<comment type="subcellular location">
    <subcellularLocation>
        <location evidence="1">Membrane</location>
        <topology evidence="1">Single-pass type II membrane protein</topology>
    </subcellularLocation>
</comment>
<keyword evidence="3 10" id="KW-0808">Transferase</keyword>
<keyword evidence="11" id="KW-1185">Reference proteome</keyword>
<dbReference type="InterPro" id="IPR003378">
    <property type="entry name" value="Fringe-like_glycosylTrfase"/>
</dbReference>